<keyword evidence="2" id="KW-1003">Cell membrane</keyword>
<evidence type="ECO:0000256" key="1">
    <source>
        <dbReference type="ARBA" id="ARBA00004141"/>
    </source>
</evidence>
<dbReference type="RefSeq" id="WP_012515031.1">
    <property type="nucleotide sequence ID" value="NZ_AUXA02000014.1"/>
</dbReference>
<evidence type="ECO:0000256" key="6">
    <source>
        <dbReference type="SAM" id="Phobius"/>
    </source>
</evidence>
<feature type="transmembrane region" description="Helical" evidence="6">
    <location>
        <begin position="114"/>
        <end position="132"/>
    </location>
</feature>
<dbReference type="InterPro" id="IPR003339">
    <property type="entry name" value="ABC/ECF_trnsptr_transmembrane"/>
</dbReference>
<protein>
    <submittedName>
        <fullName evidence="7">Transport protein</fullName>
    </submittedName>
</protein>
<keyword evidence="8" id="KW-1185">Reference proteome</keyword>
<feature type="transmembrane region" description="Helical" evidence="6">
    <location>
        <begin position="9"/>
        <end position="42"/>
    </location>
</feature>
<dbReference type="PANTHER" id="PTHR34857">
    <property type="entry name" value="SLL0384 PROTEIN"/>
    <property type="match status" value="1"/>
</dbReference>
<dbReference type="Pfam" id="PF02361">
    <property type="entry name" value="CbiQ"/>
    <property type="match status" value="1"/>
</dbReference>
<proteinExistence type="predicted"/>
<feature type="transmembrane region" description="Helical" evidence="6">
    <location>
        <begin position="77"/>
        <end position="99"/>
    </location>
</feature>
<evidence type="ECO:0000313" key="8">
    <source>
        <dbReference type="Proteomes" id="UP000025523"/>
    </source>
</evidence>
<dbReference type="CDD" id="cd16914">
    <property type="entry name" value="EcfT"/>
    <property type="match status" value="1"/>
</dbReference>
<feature type="transmembrane region" description="Helical" evidence="6">
    <location>
        <begin position="48"/>
        <end position="70"/>
    </location>
</feature>
<comment type="subcellular location">
    <subcellularLocation>
        <location evidence="1">Membrane</location>
        <topology evidence="1">Multi-pass membrane protein</topology>
    </subcellularLocation>
</comment>
<evidence type="ECO:0000313" key="7">
    <source>
        <dbReference type="EMBL" id="EQB24211.1"/>
    </source>
</evidence>
<dbReference type="InterPro" id="IPR051611">
    <property type="entry name" value="ECF_transporter_component"/>
</dbReference>
<dbReference type="PANTHER" id="PTHR34857:SF2">
    <property type="entry name" value="SLL0384 PROTEIN"/>
    <property type="match status" value="1"/>
</dbReference>
<evidence type="ECO:0000256" key="2">
    <source>
        <dbReference type="ARBA" id="ARBA00022475"/>
    </source>
</evidence>
<keyword evidence="3 6" id="KW-0812">Transmembrane</keyword>
<evidence type="ECO:0000256" key="5">
    <source>
        <dbReference type="ARBA" id="ARBA00023136"/>
    </source>
</evidence>
<reference evidence="7 8" key="1">
    <citation type="journal article" date="2013" name="Genome Announc.">
        <title>Draft Genome Sequence of Streptococcus equi subsp. zooepidemicus Strain S31A1, Isolated from Equine Infectious Endometritis.</title>
        <authorList>
            <person name="da Piedade I."/>
            <person name="Skive B."/>
            <person name="Christensen H."/>
            <person name="Bojesen A.M."/>
        </authorList>
    </citation>
    <scope>NUCLEOTIDE SEQUENCE [LARGE SCALE GENOMIC DNA]</scope>
    <source>
        <strain evidence="7 8">SzS31A1</strain>
    </source>
</reference>
<dbReference type="EMBL" id="AUXA02000014">
    <property type="protein sequence ID" value="EQB24211.1"/>
    <property type="molecule type" value="Genomic_DNA"/>
</dbReference>
<evidence type="ECO:0000256" key="4">
    <source>
        <dbReference type="ARBA" id="ARBA00022989"/>
    </source>
</evidence>
<accession>A0ABP2XBX6</accession>
<name>A0ABP2XBX6_STRSZ</name>
<keyword evidence="5 6" id="KW-0472">Membrane</keyword>
<keyword evidence="4 6" id="KW-1133">Transmembrane helix</keyword>
<evidence type="ECO:0000256" key="3">
    <source>
        <dbReference type="ARBA" id="ARBA00022692"/>
    </source>
</evidence>
<gene>
    <name evidence="7" type="ORF">M837_00302</name>
</gene>
<sequence>MRLDVRTKLLLLILANACFFFRIDGWLGTMIIGVLLGILFWLGQGRLAIGMTLLYALLLGLSVLPLHVLLPVYLFRLLSFAAVAGQLLYPSVLAALIFVKTTTAYELVHGLRKWHVPEVCLLTLAVMLRFLPKIRQEGKVIRQSLKIRGIFLDSWAIVRQPRRYMEYLLVPLLMSLLRSSQDLTIASLTKGLAIKKGASECFVSHLSWKDWGVQIWILATIIYMVLQ</sequence>
<comment type="caution">
    <text evidence="7">The sequence shown here is derived from an EMBL/GenBank/DDBJ whole genome shotgun (WGS) entry which is preliminary data.</text>
</comment>
<organism evidence="7 8">
    <name type="scientific">Streptococcus equi subsp. zooepidemicus SzS31A1</name>
    <dbReference type="NCBI Taxonomy" id="1352602"/>
    <lineage>
        <taxon>Bacteria</taxon>
        <taxon>Bacillati</taxon>
        <taxon>Bacillota</taxon>
        <taxon>Bacilli</taxon>
        <taxon>Lactobacillales</taxon>
        <taxon>Streptococcaceae</taxon>
        <taxon>Streptococcus</taxon>
    </lineage>
</organism>
<dbReference type="Proteomes" id="UP000025523">
    <property type="component" value="Unassembled WGS sequence"/>
</dbReference>